<comment type="caution">
    <text evidence="2">The sequence shown here is derived from an EMBL/GenBank/DDBJ whole genome shotgun (WGS) entry which is preliminary data.</text>
</comment>
<organism evidence="2 3">
    <name type="scientific">Mycteria americana</name>
    <name type="common">Wood stork</name>
    <dbReference type="NCBI Taxonomy" id="33587"/>
    <lineage>
        <taxon>Eukaryota</taxon>
        <taxon>Metazoa</taxon>
        <taxon>Chordata</taxon>
        <taxon>Craniata</taxon>
        <taxon>Vertebrata</taxon>
        <taxon>Euteleostomi</taxon>
        <taxon>Archelosauria</taxon>
        <taxon>Archosauria</taxon>
        <taxon>Dinosauria</taxon>
        <taxon>Saurischia</taxon>
        <taxon>Theropoda</taxon>
        <taxon>Coelurosauria</taxon>
        <taxon>Aves</taxon>
        <taxon>Neognathae</taxon>
        <taxon>Neoaves</taxon>
        <taxon>Aequornithes</taxon>
        <taxon>Ciconiiformes</taxon>
        <taxon>Ciconiidae</taxon>
        <taxon>Mycteria</taxon>
    </lineage>
</organism>
<dbReference type="Proteomes" id="UP001333110">
    <property type="component" value="Unassembled WGS sequence"/>
</dbReference>
<evidence type="ECO:0000313" key="2">
    <source>
        <dbReference type="EMBL" id="KAK4817655.1"/>
    </source>
</evidence>
<evidence type="ECO:0000256" key="1">
    <source>
        <dbReference type="SAM" id="MobiDB-lite"/>
    </source>
</evidence>
<protein>
    <submittedName>
        <fullName evidence="2">Uncharacterized protein</fullName>
    </submittedName>
</protein>
<name>A0AAN7RV40_MYCAM</name>
<keyword evidence="3" id="KW-1185">Reference proteome</keyword>
<reference evidence="2 3" key="1">
    <citation type="journal article" date="2023" name="J. Hered.">
        <title>Chromosome-level genome of the wood stork (Mycteria americana) provides insight into avian chromosome evolution.</title>
        <authorList>
            <person name="Flamio R. Jr."/>
            <person name="Ramstad K.M."/>
        </authorList>
    </citation>
    <scope>NUCLEOTIDE SEQUENCE [LARGE SCALE GENOMIC DNA]</scope>
    <source>
        <strain evidence="2">JAX WOST 10</strain>
    </source>
</reference>
<dbReference type="AlphaFoldDB" id="A0AAN7RV40"/>
<evidence type="ECO:0000313" key="3">
    <source>
        <dbReference type="Proteomes" id="UP001333110"/>
    </source>
</evidence>
<dbReference type="EMBL" id="JAUNZN010000008">
    <property type="protein sequence ID" value="KAK4817655.1"/>
    <property type="molecule type" value="Genomic_DNA"/>
</dbReference>
<feature type="region of interest" description="Disordered" evidence="1">
    <location>
        <begin position="82"/>
        <end position="108"/>
    </location>
</feature>
<accession>A0AAN7RV40</accession>
<feature type="compositionally biased region" description="Basic and acidic residues" evidence="1">
    <location>
        <begin position="451"/>
        <end position="462"/>
    </location>
</feature>
<gene>
    <name evidence="2" type="ORF">QYF61_023245</name>
</gene>
<sequence>MGLWRSQLCCAGRLRCSPRARIGKHFVRCSLPGEFPPRYRGSLHPLQRERYQQEWAKVEPSRAGRVARTGWHYGAPTSTTCEVQCPSRGIGQRPASHEQGDSQGSKGEVFTNHREKEHPFPMLDHPFTKEIVPNIQSKPLLMQLEAISSRPIASYLGEETDPHLATPSFQVVVESDKVSPQPPFLQAKQPQLPQLLLISLVLQALHQLRCPSLDTLQHLNVSLVVGGPKLNTGDHHFPAPAGHTIPDTSQDAVGFLGHLGTLLAHVQPAVNQHPQRLCWYVITNLPFPFSDRESLLQFFLQLGFYEANRDCAQQCRITESQNRMGWKRPLRSSSPTINLTLPRPPLHHVPKHLIQTSFKYLQEWGLNHFPGQPVPMLDNPFSEEKFPNIQSKPPLAQLEAISSCPITCYLGEETDPHLSTTSFQDMEAWVIKSAQDEGVQLSGMQQTGGEPPEKADGKRSGEKSFQSILLKTVASAGQDEAAAHPTLRLLMPIQGLEMVFRRHC</sequence>
<feature type="region of interest" description="Disordered" evidence="1">
    <location>
        <begin position="439"/>
        <end position="462"/>
    </location>
</feature>
<proteinExistence type="predicted"/>